<protein>
    <submittedName>
        <fullName evidence="2">Uncharacterized protein</fullName>
    </submittedName>
</protein>
<reference evidence="2" key="1">
    <citation type="submission" date="2022-04" db="EMBL/GenBank/DDBJ databases">
        <title>Carnegiea gigantea Genome sequencing and assembly v2.</title>
        <authorList>
            <person name="Copetti D."/>
            <person name="Sanderson M.J."/>
            <person name="Burquez A."/>
            <person name="Wojciechowski M.F."/>
        </authorList>
    </citation>
    <scope>NUCLEOTIDE SEQUENCE</scope>
    <source>
        <strain evidence="2">SGP5-SGP5p</strain>
        <tissue evidence="2">Aerial part</tissue>
    </source>
</reference>
<gene>
    <name evidence="2" type="ORF">Cgig2_001699</name>
</gene>
<dbReference type="PANTHER" id="PTHR36723:SF1">
    <property type="entry name" value="F22C12.19"/>
    <property type="match status" value="1"/>
</dbReference>
<feature type="region of interest" description="Disordered" evidence="1">
    <location>
        <begin position="646"/>
        <end position="712"/>
    </location>
</feature>
<comment type="caution">
    <text evidence="2">The sequence shown here is derived from an EMBL/GenBank/DDBJ whole genome shotgun (WGS) entry which is preliminary data.</text>
</comment>
<organism evidence="2 3">
    <name type="scientific">Carnegiea gigantea</name>
    <dbReference type="NCBI Taxonomy" id="171969"/>
    <lineage>
        <taxon>Eukaryota</taxon>
        <taxon>Viridiplantae</taxon>
        <taxon>Streptophyta</taxon>
        <taxon>Embryophyta</taxon>
        <taxon>Tracheophyta</taxon>
        <taxon>Spermatophyta</taxon>
        <taxon>Magnoliopsida</taxon>
        <taxon>eudicotyledons</taxon>
        <taxon>Gunneridae</taxon>
        <taxon>Pentapetalae</taxon>
        <taxon>Caryophyllales</taxon>
        <taxon>Cactineae</taxon>
        <taxon>Cactaceae</taxon>
        <taxon>Cactoideae</taxon>
        <taxon>Echinocereeae</taxon>
        <taxon>Carnegiea</taxon>
    </lineage>
</organism>
<evidence type="ECO:0000313" key="2">
    <source>
        <dbReference type="EMBL" id="KAJ8426440.1"/>
    </source>
</evidence>
<sequence>MEGVELAIPSVVHVPKLMGSEVILGARVCATEAEAPESDGVSQFSVHKIDDCCSIAGRRGISGASEPCSQIKKGETELYKASGLLPREETEDSSRGLDHGIIIGSATSISGFDGKTIQRKVGKAQRNGNGPFKKLRMSQVDNLLPQAEADDTKMESDKLGSHLVKCSNAGYHIAIFNTDGLIHWTINSQKSTTESDKSQAIKQKNTINARRGDRKNAKVPVKAKYDTFLLKAGLQSLSPASGGTSAFGTHGLKPEVHDVTKLVDDISLDELLNGSHKCSNLGKDTANQEANGNGNILDSVIKACSILRLRGLQQGKQTEESDIHVNKKIPLLSSSCNRSAANSHDGDESSLAASLSKCSKDQESPRLKAKASADKNRDAHFCQPREVLERLALPPRDLESLLQDAVKPVATAKVADSRCAKPLSTRVSLPPFPWSHSFNGHHKSNNDAIKSSNRSICQGRWVRIRSEASFTGAGAAESLLDLDSLTYDDGLVPSGKLKYELPEIERSSSSTVAQHSSQHNLPSAVSSAVPYRPQVSENIRDSKLKAAVHSPRVMAAAQTLCDMATHCLKQNSNGILKWPKQPSLKAMKARKSREPGEEPSTLKLETTRNYEARVGDHGSSAKKPKLSGFERTHDFSHFQAVIGLSSVSAPRSSRPSPIKLFRDPVSEARQSNGSFPKPSFTVPPPPRVLDRSTYNSQKPRKLAPVDWNRSRS</sequence>
<accession>A0A9Q1JNM4</accession>
<evidence type="ECO:0000256" key="1">
    <source>
        <dbReference type="SAM" id="MobiDB-lite"/>
    </source>
</evidence>
<evidence type="ECO:0000313" key="3">
    <source>
        <dbReference type="Proteomes" id="UP001153076"/>
    </source>
</evidence>
<feature type="compositionally biased region" description="Low complexity" evidence="1">
    <location>
        <begin position="646"/>
        <end position="657"/>
    </location>
</feature>
<dbReference type="PANTHER" id="PTHR36723">
    <property type="entry name" value="F22C12.19"/>
    <property type="match status" value="1"/>
</dbReference>
<feature type="region of interest" description="Disordered" evidence="1">
    <location>
        <begin position="356"/>
        <end position="375"/>
    </location>
</feature>
<feature type="region of interest" description="Disordered" evidence="1">
    <location>
        <begin position="508"/>
        <end position="528"/>
    </location>
</feature>
<dbReference type="OrthoDB" id="755659at2759"/>
<dbReference type="AlphaFoldDB" id="A0A9Q1JNM4"/>
<keyword evidence="3" id="KW-1185">Reference proteome</keyword>
<dbReference type="Proteomes" id="UP001153076">
    <property type="component" value="Unassembled WGS sequence"/>
</dbReference>
<dbReference type="EMBL" id="JAKOGI010001290">
    <property type="protein sequence ID" value="KAJ8426440.1"/>
    <property type="molecule type" value="Genomic_DNA"/>
</dbReference>
<proteinExistence type="predicted"/>
<feature type="compositionally biased region" description="Low complexity" evidence="1">
    <location>
        <begin position="508"/>
        <end position="519"/>
    </location>
</feature>
<feature type="compositionally biased region" description="Basic and acidic residues" evidence="1">
    <location>
        <begin position="358"/>
        <end position="375"/>
    </location>
</feature>
<name>A0A9Q1JNM4_9CARY</name>